<proteinExistence type="predicted"/>
<accession>A0A3D8T4W6</accession>
<dbReference type="InterPro" id="IPR011009">
    <property type="entry name" value="Kinase-like_dom_sf"/>
</dbReference>
<dbReference type="Proteomes" id="UP000256690">
    <property type="component" value="Unassembled WGS sequence"/>
</dbReference>
<feature type="domain" description="Aminoglycoside phosphotransferase" evidence="2">
    <location>
        <begin position="96"/>
        <end position="371"/>
    </location>
</feature>
<dbReference type="Gene3D" id="3.30.200.20">
    <property type="entry name" value="Phosphorylase Kinase, domain 1"/>
    <property type="match status" value="1"/>
</dbReference>
<reference evidence="3 4" key="1">
    <citation type="journal article" date="2018" name="IMA Fungus">
        <title>IMA Genome-F 9: Draft genome sequence of Annulohypoxylon stygium, Aspergillus mulundensis, Berkeleyomyces basicola (syn. Thielaviopsis basicola), Ceratocystis smalleyi, two Cercospora beticola strains, Coleophoma cylindrospora, Fusarium fracticaudum, Phialophora cf. hyalina, and Morchella septimelata.</title>
        <authorList>
            <person name="Wingfield B.D."/>
            <person name="Bills G.F."/>
            <person name="Dong Y."/>
            <person name="Huang W."/>
            <person name="Nel W.J."/>
            <person name="Swalarsk-Parry B.S."/>
            <person name="Vaghefi N."/>
            <person name="Wilken P.M."/>
            <person name="An Z."/>
            <person name="de Beer Z.W."/>
            <person name="De Vos L."/>
            <person name="Chen L."/>
            <person name="Duong T.A."/>
            <person name="Gao Y."/>
            <person name="Hammerbacher A."/>
            <person name="Kikkert J.R."/>
            <person name="Li Y."/>
            <person name="Li H."/>
            <person name="Li K."/>
            <person name="Li Q."/>
            <person name="Liu X."/>
            <person name="Ma X."/>
            <person name="Naidoo K."/>
            <person name="Pethybridge S.J."/>
            <person name="Sun J."/>
            <person name="Steenkamp E.T."/>
            <person name="van der Nest M.A."/>
            <person name="van Wyk S."/>
            <person name="Wingfield M.J."/>
            <person name="Xiong C."/>
            <person name="Yue Q."/>
            <person name="Zhang X."/>
        </authorList>
    </citation>
    <scope>NUCLEOTIDE SEQUENCE [LARGE SCALE GENOMIC DNA]</scope>
    <source>
        <strain evidence="3 4">DSM 5745</strain>
    </source>
</reference>
<evidence type="ECO:0000256" key="1">
    <source>
        <dbReference type="SAM" id="Coils"/>
    </source>
</evidence>
<gene>
    <name evidence="3" type="ORF">DSM5745_00939</name>
</gene>
<dbReference type="GO" id="GO:0005739">
    <property type="term" value="C:mitochondrion"/>
    <property type="evidence" value="ECO:0007669"/>
    <property type="project" value="TreeGrafter"/>
</dbReference>
<evidence type="ECO:0000313" key="4">
    <source>
        <dbReference type="Proteomes" id="UP000256690"/>
    </source>
</evidence>
<keyword evidence="1" id="KW-0175">Coiled coil</keyword>
<evidence type="ECO:0000259" key="2">
    <source>
        <dbReference type="Pfam" id="PF01636"/>
    </source>
</evidence>
<dbReference type="InterPro" id="IPR002575">
    <property type="entry name" value="Aminoglycoside_PTrfase"/>
</dbReference>
<organism evidence="3 4">
    <name type="scientific">Aspergillus mulundensis</name>
    <dbReference type="NCBI Taxonomy" id="1810919"/>
    <lineage>
        <taxon>Eukaryota</taxon>
        <taxon>Fungi</taxon>
        <taxon>Dikarya</taxon>
        <taxon>Ascomycota</taxon>
        <taxon>Pezizomycotina</taxon>
        <taxon>Eurotiomycetes</taxon>
        <taxon>Eurotiomycetidae</taxon>
        <taxon>Eurotiales</taxon>
        <taxon>Aspergillaceae</taxon>
        <taxon>Aspergillus</taxon>
        <taxon>Aspergillus subgen. Nidulantes</taxon>
    </lineage>
</organism>
<dbReference type="InterPro" id="IPR051035">
    <property type="entry name" value="Mito_inheritance_9"/>
</dbReference>
<dbReference type="PANTHER" id="PTHR36091:SF2">
    <property type="entry name" value="AMINOGLYCOSIDE PHOSPHOTRANSFERASE DOMAIN-CONTAINING PROTEIN"/>
    <property type="match status" value="1"/>
</dbReference>
<keyword evidence="4" id="KW-1185">Reference proteome</keyword>
<sequence length="592" mass="66527">MSARLRTPKLCSSVFKPVPPRIRPRPWPSTTPPSRGIASKTILADCNPEPFYASSSQRWLWNEPSQLARRYVRFNLDALVQIAEEAAGQNAVCVNVTKLQEGNFNKVFLASMQDGREVVLKIPNPNAGMAHYTTASEVATMQYVREKLNIPVPKVLGYCSRASGSSLGAEYIVMERAPGVELARVWDQFKGREKVAIVKQVAAITCKLARARFQANGALYKREDVAAAESIAIDEHFAIGPTVGRSWFDDRRGEVDVHRGPWDSAESLMKALAHREVACLHKFDKFPQDTQQGIFNGPRGYHPTKEAKLSVLDDFLKVLPYIIPRVWKHTEIETETKISSGILWHNDLHAENIFVDETNPSKITSIIDWQAVPISPLFLTAHHPSLIEYDGPQLEGFTKPVLPSNLDTLNPEAKKAAKQLFLAQSLWLTYEIEVQRNAPQLLRVFRYRETLPGQILGLIGSIFDDGEPYVQSVLAEIAQGRTWKQTIADNAEEAGQQPSVADCPLQYSERELADQQKQLQKWSRDIERKAQVLDEIGAYTGWNGAVPLSDYEEVGGRLEAAKVRFLEREARDENEKKAWEAVWPFQDTPGCS</sequence>
<comment type="caution">
    <text evidence="3">The sequence shown here is derived from an EMBL/GenBank/DDBJ whole genome shotgun (WGS) entry which is preliminary data.</text>
</comment>
<dbReference type="AlphaFoldDB" id="A0A3D8T4W6"/>
<evidence type="ECO:0000313" key="3">
    <source>
        <dbReference type="EMBL" id="RDW93617.1"/>
    </source>
</evidence>
<dbReference type="Gene3D" id="3.90.1200.10">
    <property type="match status" value="1"/>
</dbReference>
<dbReference type="GeneID" id="38111309"/>
<dbReference type="SUPFAM" id="SSF56112">
    <property type="entry name" value="Protein kinase-like (PK-like)"/>
    <property type="match status" value="1"/>
</dbReference>
<dbReference type="RefSeq" id="XP_026608800.1">
    <property type="nucleotide sequence ID" value="XM_026742955.1"/>
</dbReference>
<dbReference type="CDD" id="cd05120">
    <property type="entry name" value="APH_ChoK_like"/>
    <property type="match status" value="1"/>
</dbReference>
<dbReference type="EMBL" id="PVWQ01000001">
    <property type="protein sequence ID" value="RDW93617.1"/>
    <property type="molecule type" value="Genomic_DNA"/>
</dbReference>
<name>A0A3D8T4W6_9EURO</name>
<dbReference type="OrthoDB" id="2831558at2759"/>
<protein>
    <recommendedName>
        <fullName evidence="2">Aminoglycoside phosphotransferase domain-containing protein</fullName>
    </recommendedName>
</protein>
<dbReference type="PANTHER" id="PTHR36091">
    <property type="entry name" value="ALTERED INHERITANCE OF MITOCHONDRIA PROTEIN 9, MITOCHONDRIAL"/>
    <property type="match status" value="1"/>
</dbReference>
<feature type="coiled-coil region" evidence="1">
    <location>
        <begin position="505"/>
        <end position="532"/>
    </location>
</feature>
<dbReference type="Pfam" id="PF01636">
    <property type="entry name" value="APH"/>
    <property type="match status" value="1"/>
</dbReference>